<dbReference type="Proteomes" id="UP000663792">
    <property type="component" value="Unassembled WGS sequence"/>
</dbReference>
<dbReference type="Gene3D" id="3.20.20.30">
    <property type="entry name" value="Luciferase-like domain"/>
    <property type="match status" value="1"/>
</dbReference>
<evidence type="ECO:0000259" key="7">
    <source>
        <dbReference type="Pfam" id="PF00296"/>
    </source>
</evidence>
<dbReference type="InterPro" id="IPR036661">
    <property type="entry name" value="Luciferase-like_sf"/>
</dbReference>
<keyword evidence="4 8" id="KW-0503">Monooxygenase</keyword>
<keyword evidence="2 6" id="KW-0288">FMN</keyword>
<comment type="caution">
    <text evidence="8">The sequence shown here is derived from an EMBL/GenBank/DDBJ whole genome shotgun (WGS) entry which is preliminary data.</text>
</comment>
<evidence type="ECO:0000313" key="8">
    <source>
        <dbReference type="EMBL" id="MBM9466706.1"/>
    </source>
</evidence>
<evidence type="ECO:0000256" key="3">
    <source>
        <dbReference type="ARBA" id="ARBA00023002"/>
    </source>
</evidence>
<dbReference type="GO" id="GO:0016705">
    <property type="term" value="F:oxidoreductase activity, acting on paired donors, with incorporation or reduction of molecular oxygen"/>
    <property type="evidence" value="ECO:0007669"/>
    <property type="project" value="InterPro"/>
</dbReference>
<dbReference type="GO" id="GO:0004497">
    <property type="term" value="F:monooxygenase activity"/>
    <property type="evidence" value="ECO:0007669"/>
    <property type="project" value="UniProtKB-KW"/>
</dbReference>
<evidence type="ECO:0000256" key="4">
    <source>
        <dbReference type="ARBA" id="ARBA00023033"/>
    </source>
</evidence>
<dbReference type="RefSeq" id="WP_205259663.1">
    <property type="nucleotide sequence ID" value="NZ_JAERWK010000007.1"/>
</dbReference>
<gene>
    <name evidence="8" type="ORF">JL106_05345</name>
</gene>
<proteinExistence type="inferred from homology"/>
<dbReference type="PANTHER" id="PTHR30011">
    <property type="entry name" value="ALKANESULFONATE MONOOXYGENASE-RELATED"/>
    <property type="match status" value="1"/>
</dbReference>
<accession>A0A939BYJ9</accession>
<evidence type="ECO:0000256" key="5">
    <source>
        <dbReference type="ARBA" id="ARBA00033748"/>
    </source>
</evidence>
<dbReference type="PIRSF" id="PIRSF000337">
    <property type="entry name" value="NTA_MOA"/>
    <property type="match status" value="1"/>
</dbReference>
<dbReference type="InterPro" id="IPR016215">
    <property type="entry name" value="NTA_MOA"/>
</dbReference>
<dbReference type="InterPro" id="IPR011251">
    <property type="entry name" value="Luciferase-like_dom"/>
</dbReference>
<organism evidence="8 9">
    <name type="scientific">Nakamurella leprariae</name>
    <dbReference type="NCBI Taxonomy" id="2803911"/>
    <lineage>
        <taxon>Bacteria</taxon>
        <taxon>Bacillati</taxon>
        <taxon>Actinomycetota</taxon>
        <taxon>Actinomycetes</taxon>
        <taxon>Nakamurellales</taxon>
        <taxon>Nakamurellaceae</taxon>
        <taxon>Nakamurella</taxon>
    </lineage>
</organism>
<evidence type="ECO:0000313" key="9">
    <source>
        <dbReference type="Proteomes" id="UP000663792"/>
    </source>
</evidence>
<dbReference type="Pfam" id="PF00296">
    <property type="entry name" value="Bac_luciferase"/>
    <property type="match status" value="1"/>
</dbReference>
<name>A0A939BYJ9_9ACTN</name>
<feature type="binding site" evidence="6">
    <location>
        <position position="97"/>
    </location>
    <ligand>
        <name>FMN</name>
        <dbReference type="ChEBI" id="CHEBI:58210"/>
    </ligand>
</feature>
<feature type="domain" description="Luciferase-like" evidence="7">
    <location>
        <begin position="24"/>
        <end position="380"/>
    </location>
</feature>
<reference evidence="8" key="1">
    <citation type="submission" date="2021-01" db="EMBL/GenBank/DDBJ databases">
        <title>YIM 132084 draft genome.</title>
        <authorList>
            <person name="An D."/>
        </authorList>
    </citation>
    <scope>NUCLEOTIDE SEQUENCE</scope>
    <source>
        <strain evidence="8">YIM 132084</strain>
    </source>
</reference>
<comment type="similarity">
    <text evidence="5">Belongs to the NtaA/SnaA/DszA monooxygenase family.</text>
</comment>
<dbReference type="InterPro" id="IPR051260">
    <property type="entry name" value="Diverse_substr_monoxygenases"/>
</dbReference>
<dbReference type="EC" id="1.14.-.-" evidence="8"/>
<dbReference type="SUPFAM" id="SSF51679">
    <property type="entry name" value="Bacterial luciferase-like"/>
    <property type="match status" value="1"/>
</dbReference>
<feature type="binding site" evidence="6">
    <location>
        <position position="149"/>
    </location>
    <ligand>
        <name>FMN</name>
        <dbReference type="ChEBI" id="CHEBI:58210"/>
    </ligand>
</feature>
<evidence type="ECO:0000256" key="1">
    <source>
        <dbReference type="ARBA" id="ARBA00022630"/>
    </source>
</evidence>
<protein>
    <submittedName>
        <fullName evidence="8">NtaA/DmoA family FMN-dependent monooxygenase</fullName>
        <ecNumber evidence="8">1.14.-.-</ecNumber>
    </submittedName>
</protein>
<keyword evidence="3 8" id="KW-0560">Oxidoreductase</keyword>
<sequence length="442" mass="48834">MTHRSRQVHLAAYFPGVNHHTVWRHPDSGSQIEFDSFVEFIRTAERGRFDFFFLAEGLGVREHRGAIVEHSIAGRPDSLTVLPALAAVTEHIGLVATINSTFNDPYQLARQFGSLDVLSGGRAGWNVVTSVGAGDNFSRGRYLDYADRYRRATEVIDASRRLWTSRPDGPTGPGPSVPIDYRGEFVTVDGPFSVPSSPQGHPVIVQAGDSDDGREFAAQLADVVFTPSRDLDGARAFFRDVKSRLPRYGRAGDDLRILPGASFVLGDTSDEARERAAHLEDLAVSGPVAMYLLEQQWGRDLSAYDPDGPLPDVDPDWEVMPARVRTQEDQDPRAVVARWRAIAEHDRLSIRQLMARVRGLSAIVGTPVQVADHIQHWVETEACDGFIITPAVIPSGLAEFVDRVVPILQERGVHRRDYTGTTLREHLDVPVPELRMPVAQGA</sequence>
<evidence type="ECO:0000256" key="2">
    <source>
        <dbReference type="ARBA" id="ARBA00022643"/>
    </source>
</evidence>
<dbReference type="PANTHER" id="PTHR30011:SF16">
    <property type="entry name" value="C2H2 FINGER DOMAIN TRANSCRIPTION FACTOR (EUROFUNG)-RELATED"/>
    <property type="match status" value="1"/>
</dbReference>
<dbReference type="AlphaFoldDB" id="A0A939BYJ9"/>
<keyword evidence="1 6" id="KW-0285">Flavoprotein</keyword>
<dbReference type="NCBIfam" id="TIGR03860">
    <property type="entry name" value="FMN_nitrolo"/>
    <property type="match status" value="1"/>
</dbReference>
<keyword evidence="9" id="KW-1185">Reference proteome</keyword>
<dbReference type="EMBL" id="JAERWK010000007">
    <property type="protein sequence ID" value="MBM9466706.1"/>
    <property type="molecule type" value="Genomic_DNA"/>
</dbReference>
<evidence type="ECO:0000256" key="6">
    <source>
        <dbReference type="PIRSR" id="PIRSR000337-1"/>
    </source>
</evidence>
<feature type="binding site" evidence="6">
    <location>
        <position position="210"/>
    </location>
    <ligand>
        <name>FMN</name>
        <dbReference type="ChEBI" id="CHEBI:58210"/>
    </ligand>
</feature>
<dbReference type="CDD" id="cd01095">
    <property type="entry name" value="Nitrilotriacetate_monoxgenase"/>
    <property type="match status" value="1"/>
</dbReference>